<protein>
    <recommendedName>
        <fullName evidence="3">DUF5105 domain-containing protein</fullName>
    </recommendedName>
</protein>
<dbReference type="Proteomes" id="UP000254051">
    <property type="component" value="Unassembled WGS sequence"/>
</dbReference>
<proteinExistence type="predicted"/>
<dbReference type="RefSeq" id="WP_109714570.1">
    <property type="nucleotide sequence ID" value="NZ_QGDS01000023.1"/>
</dbReference>
<dbReference type="EMBL" id="UHJJ01000023">
    <property type="protein sequence ID" value="SUQ16162.1"/>
    <property type="molecule type" value="Genomic_DNA"/>
</dbReference>
<accession>A0A315ZNB4</accession>
<reference evidence="2" key="1">
    <citation type="submission" date="2017-07" db="EMBL/GenBank/DDBJ databases">
        <authorList>
            <person name="Varghese N."/>
            <person name="Submissions S."/>
        </authorList>
    </citation>
    <scope>NUCLEOTIDE SEQUENCE [LARGE SCALE GENOMIC DNA]</scope>
    <source>
        <strain evidence="2">NLAE-zl-C134</strain>
    </source>
</reference>
<organism evidence="1 2">
    <name type="scientific">Faecalicatena contorta</name>
    <dbReference type="NCBI Taxonomy" id="39482"/>
    <lineage>
        <taxon>Bacteria</taxon>
        <taxon>Bacillati</taxon>
        <taxon>Bacillota</taxon>
        <taxon>Clostridia</taxon>
        <taxon>Lachnospirales</taxon>
        <taxon>Lachnospiraceae</taxon>
        <taxon>Faecalicatena</taxon>
    </lineage>
</organism>
<sequence length="219" mass="24665">MNGKKGLSAVLLIVMVLTLLGGCGRTFDASGYTKAVLDVSYKNETEEYIQLTGETKEEAEKIFTENMDVTMEAFQSMNFPEDLESQFRELFEVLAKNVKYTVGEAVEDKNGNFTVDVSIEPITIFNDTYEEFQKQAQEYATKVANDVMNGAEVPSDEDMQNNVYEIYYNILKSTVDQGIKYGEAEVVTVHVNKGDGNVYEILKEDMVTLDEKMISQDVL</sequence>
<gene>
    <name evidence="1" type="ORF">SAMN05216529_1232</name>
</gene>
<name>A0A315ZNB4_9FIRM</name>
<evidence type="ECO:0008006" key="3">
    <source>
        <dbReference type="Google" id="ProtNLM"/>
    </source>
</evidence>
<dbReference type="PROSITE" id="PS51257">
    <property type="entry name" value="PROKAR_LIPOPROTEIN"/>
    <property type="match status" value="1"/>
</dbReference>
<dbReference type="AlphaFoldDB" id="A0A315ZNB4"/>
<keyword evidence="2" id="KW-1185">Reference proteome</keyword>
<dbReference type="OrthoDB" id="1851535at2"/>
<evidence type="ECO:0000313" key="2">
    <source>
        <dbReference type="Proteomes" id="UP000254051"/>
    </source>
</evidence>
<evidence type="ECO:0000313" key="1">
    <source>
        <dbReference type="EMBL" id="SUQ16162.1"/>
    </source>
</evidence>